<dbReference type="GO" id="GO:0004314">
    <property type="term" value="F:[acyl-carrier-protein] S-malonyltransferase activity"/>
    <property type="evidence" value="ECO:0007669"/>
    <property type="project" value="UniProtKB-EC"/>
</dbReference>
<evidence type="ECO:0000256" key="3">
    <source>
        <dbReference type="ARBA" id="ARBA00023315"/>
    </source>
</evidence>
<evidence type="ECO:0000313" key="7">
    <source>
        <dbReference type="EMBL" id="VWB91570.1"/>
    </source>
</evidence>
<feature type="domain" description="Malonyl-CoA:ACP transacylase (MAT)" evidence="5">
    <location>
        <begin position="15"/>
        <end position="316"/>
    </location>
</feature>
<dbReference type="GO" id="GO:0005829">
    <property type="term" value="C:cytosol"/>
    <property type="evidence" value="ECO:0007669"/>
    <property type="project" value="TreeGrafter"/>
</dbReference>
<dbReference type="AlphaFoldDB" id="A0A6H9T2T5"/>
<dbReference type="EMBL" id="CABVPL010000036">
    <property type="protein sequence ID" value="VWB91570.1"/>
    <property type="molecule type" value="Genomic_DNA"/>
</dbReference>
<evidence type="ECO:0000256" key="1">
    <source>
        <dbReference type="ARBA" id="ARBA00013258"/>
    </source>
</evidence>
<dbReference type="PANTHER" id="PTHR42681:SF1">
    <property type="entry name" value="MALONYL-COA-ACYL CARRIER PROTEIN TRANSACYLASE, MITOCHONDRIAL"/>
    <property type="match status" value="1"/>
</dbReference>
<dbReference type="InterPro" id="IPR014043">
    <property type="entry name" value="Acyl_transferase_dom"/>
</dbReference>
<evidence type="ECO:0000256" key="4">
    <source>
        <dbReference type="ARBA" id="ARBA00048462"/>
    </source>
</evidence>
<evidence type="ECO:0000313" key="8">
    <source>
        <dbReference type="Proteomes" id="UP000430232"/>
    </source>
</evidence>
<dbReference type="PANTHER" id="PTHR42681">
    <property type="entry name" value="MALONYL-COA-ACYL CARRIER PROTEIN TRANSACYLASE, MITOCHONDRIAL"/>
    <property type="match status" value="1"/>
</dbReference>
<evidence type="ECO:0000313" key="9">
    <source>
        <dbReference type="Proteomes" id="UP000494222"/>
    </source>
</evidence>
<evidence type="ECO:0000259" key="5">
    <source>
        <dbReference type="SMART" id="SM00827"/>
    </source>
</evidence>
<dbReference type="InterPro" id="IPR050858">
    <property type="entry name" value="Mal-CoA-ACP_Trans/PKS_FabD"/>
</dbReference>
<comment type="catalytic activity">
    <reaction evidence="4">
        <text>holo-[ACP] + malonyl-CoA = malonyl-[ACP] + CoA</text>
        <dbReference type="Rhea" id="RHEA:41792"/>
        <dbReference type="Rhea" id="RHEA-COMP:9623"/>
        <dbReference type="Rhea" id="RHEA-COMP:9685"/>
        <dbReference type="ChEBI" id="CHEBI:57287"/>
        <dbReference type="ChEBI" id="CHEBI:57384"/>
        <dbReference type="ChEBI" id="CHEBI:64479"/>
        <dbReference type="ChEBI" id="CHEBI:78449"/>
        <dbReference type="EC" id="2.3.1.39"/>
    </reaction>
</comment>
<dbReference type="InterPro" id="IPR001227">
    <property type="entry name" value="Ac_transferase_dom_sf"/>
</dbReference>
<evidence type="ECO:0000256" key="2">
    <source>
        <dbReference type="ARBA" id="ARBA00022679"/>
    </source>
</evidence>
<dbReference type="EMBL" id="VZOJ01000031">
    <property type="protein sequence ID" value="KAB0642072.1"/>
    <property type="molecule type" value="Genomic_DNA"/>
</dbReference>
<dbReference type="SUPFAM" id="SSF52151">
    <property type="entry name" value="FabD/lysophospholipase-like"/>
    <property type="match status" value="1"/>
</dbReference>
<keyword evidence="2 6" id="KW-0808">Transferase</keyword>
<dbReference type="EC" id="2.3.1.39" evidence="1"/>
<name>A0A6H9T2T5_9BURK</name>
<dbReference type="SMART" id="SM00827">
    <property type="entry name" value="PKS_AT"/>
    <property type="match status" value="1"/>
</dbReference>
<organism evidence="6 8">
    <name type="scientific">Burkholderia latens</name>
    <dbReference type="NCBI Taxonomy" id="488446"/>
    <lineage>
        <taxon>Bacteria</taxon>
        <taxon>Pseudomonadati</taxon>
        <taxon>Pseudomonadota</taxon>
        <taxon>Betaproteobacteria</taxon>
        <taxon>Burkholderiales</taxon>
        <taxon>Burkholderiaceae</taxon>
        <taxon>Burkholderia</taxon>
        <taxon>Burkholderia cepacia complex</taxon>
    </lineage>
</organism>
<accession>A0A6H9T2T5</accession>
<reference evidence="6 8" key="1">
    <citation type="submission" date="2019-09" db="EMBL/GenBank/DDBJ databases">
        <title>Draft genome sequences of 48 bacterial type strains from the CCUG.</title>
        <authorList>
            <person name="Tunovic T."/>
            <person name="Pineiro-Iglesias B."/>
            <person name="Unosson C."/>
            <person name="Inganas E."/>
            <person name="Ohlen M."/>
            <person name="Cardew S."/>
            <person name="Jensie-Markopoulos S."/>
            <person name="Salva-Serra F."/>
            <person name="Jaen-Luchoro D."/>
            <person name="Karlsson R."/>
            <person name="Svensson-Stadler L."/>
            <person name="Chun J."/>
            <person name="Moore E."/>
        </authorList>
    </citation>
    <scope>NUCLEOTIDE SEQUENCE [LARGE SCALE GENOMIC DNA]</scope>
    <source>
        <strain evidence="6 8">CCUG 54555</strain>
    </source>
</reference>
<dbReference type="InterPro" id="IPR016035">
    <property type="entry name" value="Acyl_Trfase/lysoPLipase"/>
</dbReference>
<reference evidence="7 9" key="2">
    <citation type="submission" date="2019-09" db="EMBL/GenBank/DDBJ databases">
        <authorList>
            <person name="Depoorter E."/>
        </authorList>
    </citation>
    <scope>NUCLEOTIDE SEQUENCE [LARGE SCALE GENOMIC DNA]</scope>
    <source>
        <strain evidence="7">LMG 24064</strain>
    </source>
</reference>
<dbReference type="SUPFAM" id="SSF55048">
    <property type="entry name" value="Probable ACP-binding domain of malonyl-CoA ACP transacylase"/>
    <property type="match status" value="1"/>
</dbReference>
<dbReference type="Proteomes" id="UP000430232">
    <property type="component" value="Unassembled WGS sequence"/>
</dbReference>
<dbReference type="Proteomes" id="UP000494222">
    <property type="component" value="Unassembled WGS sequence"/>
</dbReference>
<protein>
    <recommendedName>
        <fullName evidence="1">[acyl-carrier-protein] S-malonyltransferase</fullName>
        <ecNumber evidence="1">2.3.1.39</ecNumber>
    </recommendedName>
</protein>
<sequence length="328" mass="35304">METCSSRSTRLAIYVIPGQGDSPSGALKSLHARSRAARECIDGTLDAIEATLCDEPYDFDPRLLRNVLLGDASAAVPVGIPQLAAFATAICVHRFLERQNVRLAAIIGQSLGEIASLVCAGVWSVSDGVRAVLALNAAFQPFAGRGGMTVVAASQAETLALLDEAAHEQLVLACVNAPRQTVVSGPHTALDTLAAFASRRGLKLHALPIPYPAHHPALWTAADRFHDEIAQLPRSRFQVPVYSAVACRRYADTDDLPRALADCFTKPYHMPAVLEHSRPAQDSIYIDLSMTGIMTRSIKAALPDALTYSPTRETDSWPFDSNHAETLQ</sequence>
<dbReference type="GeneID" id="99791634"/>
<proteinExistence type="predicted"/>
<dbReference type="GO" id="GO:0006633">
    <property type="term" value="P:fatty acid biosynthetic process"/>
    <property type="evidence" value="ECO:0007669"/>
    <property type="project" value="TreeGrafter"/>
</dbReference>
<keyword evidence="8" id="KW-1185">Reference proteome</keyword>
<evidence type="ECO:0000313" key="6">
    <source>
        <dbReference type="EMBL" id="KAB0642072.1"/>
    </source>
</evidence>
<dbReference type="RefSeq" id="WP_151064814.1">
    <property type="nucleotide sequence ID" value="NZ_CABVPL010000036.1"/>
</dbReference>
<dbReference type="Pfam" id="PF00698">
    <property type="entry name" value="Acyl_transf_1"/>
    <property type="match status" value="1"/>
</dbReference>
<gene>
    <name evidence="7" type="ORF">BLA24064_04352</name>
    <name evidence="6" type="ORF">F7R21_13655</name>
</gene>
<keyword evidence="3 6" id="KW-0012">Acyltransferase</keyword>
<dbReference type="OrthoDB" id="9808564at2"/>
<dbReference type="Gene3D" id="3.40.366.10">
    <property type="entry name" value="Malonyl-Coenzyme A Acyl Carrier Protein, domain 2"/>
    <property type="match status" value="1"/>
</dbReference>
<dbReference type="InterPro" id="IPR016036">
    <property type="entry name" value="Malonyl_transacylase_ACP-bd"/>
</dbReference>